<organism evidence="1 2">
    <name type="scientific">Niallia circulans</name>
    <name type="common">Bacillus circulans</name>
    <dbReference type="NCBI Taxonomy" id="1397"/>
    <lineage>
        <taxon>Bacteria</taxon>
        <taxon>Bacillati</taxon>
        <taxon>Bacillota</taxon>
        <taxon>Bacilli</taxon>
        <taxon>Bacillales</taxon>
        <taxon>Bacillaceae</taxon>
        <taxon>Niallia</taxon>
    </lineage>
</organism>
<dbReference type="Pfam" id="PF02915">
    <property type="entry name" value="Rubrerythrin"/>
    <property type="match status" value="1"/>
</dbReference>
<dbReference type="AlphaFoldDB" id="A0A268FIE9"/>
<accession>A0A268FIE9</accession>
<gene>
    <name evidence="1" type="ORF">CHH57_01070</name>
</gene>
<dbReference type="EMBL" id="NPBQ01000006">
    <property type="protein sequence ID" value="PAD85145.1"/>
    <property type="molecule type" value="Genomic_DNA"/>
</dbReference>
<proteinExistence type="predicted"/>
<dbReference type="Proteomes" id="UP000216961">
    <property type="component" value="Unassembled WGS sequence"/>
</dbReference>
<dbReference type="CDD" id="cd00657">
    <property type="entry name" value="Ferritin_like"/>
    <property type="match status" value="1"/>
</dbReference>
<reference evidence="1 2" key="1">
    <citation type="submission" date="2017-07" db="EMBL/GenBank/DDBJ databases">
        <title>Isolation and whole genome analysis of endospore-forming bacteria from heroin.</title>
        <authorList>
            <person name="Kalinowski J."/>
            <person name="Ahrens B."/>
            <person name="Al-Dilaimi A."/>
            <person name="Winkler A."/>
            <person name="Wibberg D."/>
            <person name="Schleenbecker U."/>
            <person name="Ruckert C."/>
            <person name="Wolfel R."/>
            <person name="Grass G."/>
        </authorList>
    </citation>
    <scope>NUCLEOTIDE SEQUENCE [LARGE SCALE GENOMIC DNA]</scope>
    <source>
        <strain evidence="1 2">7521-2</strain>
    </source>
</reference>
<dbReference type="SUPFAM" id="SSF47240">
    <property type="entry name" value="Ferritin-like"/>
    <property type="match status" value="1"/>
</dbReference>
<dbReference type="GO" id="GO:0016491">
    <property type="term" value="F:oxidoreductase activity"/>
    <property type="evidence" value="ECO:0007669"/>
    <property type="project" value="InterPro"/>
</dbReference>
<comment type="caution">
    <text evidence="1">The sequence shown here is derived from an EMBL/GenBank/DDBJ whole genome shotgun (WGS) entry which is preliminary data.</text>
</comment>
<dbReference type="KEGG" id="bcir:C2I06_05370"/>
<evidence type="ECO:0000313" key="1">
    <source>
        <dbReference type="EMBL" id="PAD85145.1"/>
    </source>
</evidence>
<evidence type="ECO:0000313" key="2">
    <source>
        <dbReference type="Proteomes" id="UP000216961"/>
    </source>
</evidence>
<dbReference type="GO" id="GO:0046872">
    <property type="term" value="F:metal ion binding"/>
    <property type="evidence" value="ECO:0007669"/>
    <property type="project" value="InterPro"/>
</dbReference>
<name>A0A268FIE9_NIACI</name>
<dbReference type="InterPro" id="IPR003251">
    <property type="entry name" value="Rr_diiron-bd_dom"/>
</dbReference>
<dbReference type="InterPro" id="IPR009078">
    <property type="entry name" value="Ferritin-like_SF"/>
</dbReference>
<sequence length="131" mass="15399">MRKNHLLSQITKAINGEYAAISCYHTLKNIAPSKKEQTVITEIRKDEIRHYNTFSNLYTQLTGKKHTPIMKEKCPTNYRKGIDAAFLDEQETVDMYLEIAYNTTNHQVKEAFLRAAHDEQNHAVWFLYFMK</sequence>
<protein>
    <submittedName>
        <fullName evidence="1">Rubrerythrin family protein</fullName>
    </submittedName>
</protein>
<dbReference type="Gene3D" id="1.20.5.420">
    <property type="entry name" value="Immunoglobulin FC, subunit C"/>
    <property type="match status" value="1"/>
</dbReference>
<dbReference type="Gene3D" id="1.20.120.660">
    <property type="entry name" value="IL-4 antagonist (De novo design) like domain"/>
    <property type="match status" value="1"/>
</dbReference>